<evidence type="ECO:0000259" key="1">
    <source>
        <dbReference type="Pfam" id="PF06250"/>
    </source>
</evidence>
<dbReference type="InterPro" id="IPR036388">
    <property type="entry name" value="WH-like_DNA-bd_sf"/>
</dbReference>
<sequence>MEYISLLEELKNKIKISQNRAILSVNKELIFLYYEIGKIILKNQSQKGWGSKIIENLAEDLRKEFPNMKGLSLRNLRYMKLFAESYPAEIVQEALAQLTWYHNQTLLDKVSSNKREWYAKKAIENGWSRNVMVHQIESNLYERMLLEGKTHNFSQTLPDKNSGLAAETLKDPYIFDFLNLSESYLEKELEDSLVENITKFLLELGKGFAYVGRQYHLEVGGEDFYIDLLFYHLKLRSYIVIELKTGKFKPEYAGKMNFYLSAVDDLLKHKDDNKSIGIILCKDKNTTIAEYALRDNSKPIGVSEYKLSLPAELAKELPTVEQLTKLGKNIESFNRYDNQILEFLEKKETATTKEISEILNLSDRRVREILKNLQNKNLIKKIGKGPATCYTLK</sequence>
<evidence type="ECO:0000313" key="3">
    <source>
        <dbReference type="EMBL" id="ERT66855.1"/>
    </source>
</evidence>
<dbReference type="GO" id="GO:0003676">
    <property type="term" value="F:nucleic acid binding"/>
    <property type="evidence" value="ECO:0007669"/>
    <property type="project" value="InterPro"/>
</dbReference>
<dbReference type="Pfam" id="PF17761">
    <property type="entry name" value="DUF1016_N"/>
    <property type="match status" value="1"/>
</dbReference>
<dbReference type="HOGENOM" id="CLU_046640_0_1_0"/>
<dbReference type="InterPro" id="IPR053148">
    <property type="entry name" value="PD-DEXK-like_domain"/>
</dbReference>
<dbReference type="STRING" id="1319815.HMPREF0202_02503"/>
<dbReference type="InterPro" id="IPR036390">
    <property type="entry name" value="WH_DNA-bd_sf"/>
</dbReference>
<protein>
    <recommendedName>
        <fullName evidence="5">DUF1016 domain-containing protein</fullName>
    </recommendedName>
</protein>
<dbReference type="Gene3D" id="3.40.1350.10">
    <property type="match status" value="1"/>
</dbReference>
<dbReference type="InterPro" id="IPR009362">
    <property type="entry name" value="YhcG_C"/>
</dbReference>
<dbReference type="PANTHER" id="PTHR30547">
    <property type="entry name" value="UNCHARACTERIZED PROTEIN YHCG-RELATED"/>
    <property type="match status" value="1"/>
</dbReference>
<dbReference type="Gene3D" id="1.10.10.10">
    <property type="entry name" value="Winged helix-like DNA-binding domain superfamily/Winged helix DNA-binding domain"/>
    <property type="match status" value="1"/>
</dbReference>
<dbReference type="RefSeq" id="WP_023052032.1">
    <property type="nucleotide sequence ID" value="NZ_CP173070.2"/>
</dbReference>
<dbReference type="InterPro" id="IPR041527">
    <property type="entry name" value="YhcG_N"/>
</dbReference>
<dbReference type="Pfam" id="PF13412">
    <property type="entry name" value="HTH_24"/>
    <property type="match status" value="1"/>
</dbReference>
<dbReference type="CDD" id="cd00090">
    <property type="entry name" value="HTH_ARSR"/>
    <property type="match status" value="1"/>
</dbReference>
<proteinExistence type="predicted"/>
<organism evidence="3 4">
    <name type="scientific">Cetobacterium somerae ATCC BAA-474</name>
    <dbReference type="NCBI Taxonomy" id="1319815"/>
    <lineage>
        <taxon>Bacteria</taxon>
        <taxon>Fusobacteriati</taxon>
        <taxon>Fusobacteriota</taxon>
        <taxon>Fusobacteriia</taxon>
        <taxon>Fusobacteriales</taxon>
        <taxon>Fusobacteriaceae</taxon>
        <taxon>Cetobacterium</taxon>
    </lineage>
</organism>
<dbReference type="eggNOG" id="COG4804">
    <property type="taxonomic scope" value="Bacteria"/>
</dbReference>
<evidence type="ECO:0000259" key="2">
    <source>
        <dbReference type="Pfam" id="PF17761"/>
    </source>
</evidence>
<dbReference type="Proteomes" id="UP000017081">
    <property type="component" value="Unassembled WGS sequence"/>
</dbReference>
<feature type="domain" description="YhcG PDDEXK nuclease" evidence="1">
    <location>
        <begin position="167"/>
        <end position="317"/>
    </location>
</feature>
<evidence type="ECO:0000313" key="4">
    <source>
        <dbReference type="Proteomes" id="UP000017081"/>
    </source>
</evidence>
<dbReference type="InterPro" id="IPR011991">
    <property type="entry name" value="ArsR-like_HTH"/>
</dbReference>
<gene>
    <name evidence="3" type="ORF">HMPREF0202_02503</name>
</gene>
<name>U7V5P1_9FUSO</name>
<dbReference type="AlphaFoldDB" id="U7V5P1"/>
<dbReference type="EMBL" id="AXZF01000130">
    <property type="protein sequence ID" value="ERT66855.1"/>
    <property type="molecule type" value="Genomic_DNA"/>
</dbReference>
<dbReference type="Pfam" id="PF06250">
    <property type="entry name" value="YhcG_C"/>
    <property type="match status" value="1"/>
</dbReference>
<dbReference type="SUPFAM" id="SSF46785">
    <property type="entry name" value="Winged helix' DNA-binding domain"/>
    <property type="match status" value="1"/>
</dbReference>
<dbReference type="PATRIC" id="fig|1319815.3.peg.2400"/>
<dbReference type="InterPro" id="IPR011856">
    <property type="entry name" value="tRNA_endonuc-like_dom_sf"/>
</dbReference>
<dbReference type="PANTHER" id="PTHR30547:SF0">
    <property type="entry name" value="BLR8175 PROTEIN"/>
    <property type="match status" value="1"/>
</dbReference>
<accession>U7V5P1</accession>
<feature type="domain" description="YhcG N-terminal" evidence="2">
    <location>
        <begin position="9"/>
        <end position="143"/>
    </location>
</feature>
<reference evidence="3 4" key="1">
    <citation type="submission" date="2013-08" db="EMBL/GenBank/DDBJ databases">
        <authorList>
            <person name="Weinstock G."/>
            <person name="Sodergren E."/>
            <person name="Wylie T."/>
            <person name="Fulton L."/>
            <person name="Fulton R."/>
            <person name="Fronick C."/>
            <person name="O'Laughlin M."/>
            <person name="Godfrey J."/>
            <person name="Miner T."/>
            <person name="Herter B."/>
            <person name="Appelbaum E."/>
            <person name="Cordes M."/>
            <person name="Lek S."/>
            <person name="Wollam A."/>
            <person name="Pepin K.H."/>
            <person name="Palsikar V.B."/>
            <person name="Mitreva M."/>
            <person name="Wilson R.K."/>
        </authorList>
    </citation>
    <scope>NUCLEOTIDE SEQUENCE [LARGE SCALE GENOMIC DNA]</scope>
    <source>
        <strain evidence="3 4">ATCC BAA-474</strain>
    </source>
</reference>
<evidence type="ECO:0008006" key="5">
    <source>
        <dbReference type="Google" id="ProtNLM"/>
    </source>
</evidence>
<comment type="caution">
    <text evidence="3">The sequence shown here is derived from an EMBL/GenBank/DDBJ whole genome shotgun (WGS) entry which is preliminary data.</text>
</comment>
<keyword evidence="4" id="KW-1185">Reference proteome</keyword>